<dbReference type="NCBIfam" id="TIGR01789">
    <property type="entry name" value="lycopene_cycl"/>
    <property type="match status" value="1"/>
</dbReference>
<dbReference type="EMBL" id="AUWY01000050">
    <property type="protein sequence ID" value="EQB33025.1"/>
    <property type="molecule type" value="Genomic_DNA"/>
</dbReference>
<evidence type="ECO:0000256" key="1">
    <source>
        <dbReference type="ARBA" id="ARBA00006599"/>
    </source>
</evidence>
<name>T0IW16_9SPHN</name>
<dbReference type="OrthoDB" id="5793379at2"/>
<comment type="similarity">
    <text evidence="1">Belongs to the lycopene cyclase family.</text>
</comment>
<gene>
    <name evidence="2" type="ORF">M529_06450</name>
</gene>
<dbReference type="AlphaFoldDB" id="T0IW16"/>
<dbReference type="InterPro" id="IPR010108">
    <property type="entry name" value="Lycopene_cyclase_b/e"/>
</dbReference>
<keyword evidence="3" id="KW-1185">Reference proteome</keyword>
<dbReference type="InterPro" id="IPR008461">
    <property type="entry name" value="CrtY"/>
</dbReference>
<dbReference type="SUPFAM" id="SSF51905">
    <property type="entry name" value="FAD/NAD(P)-binding domain"/>
    <property type="match status" value="1"/>
</dbReference>
<dbReference type="eggNOG" id="COG0654">
    <property type="taxonomic scope" value="Bacteria"/>
</dbReference>
<evidence type="ECO:0008006" key="4">
    <source>
        <dbReference type="Google" id="ProtNLM"/>
    </source>
</evidence>
<organism evidence="2 3">
    <name type="scientific">Sphingobium ummariense RL-3</name>
    <dbReference type="NCBI Taxonomy" id="1346791"/>
    <lineage>
        <taxon>Bacteria</taxon>
        <taxon>Pseudomonadati</taxon>
        <taxon>Pseudomonadota</taxon>
        <taxon>Alphaproteobacteria</taxon>
        <taxon>Sphingomonadales</taxon>
        <taxon>Sphingomonadaceae</taxon>
        <taxon>Sphingobium</taxon>
    </lineage>
</organism>
<dbReference type="Gene3D" id="3.50.50.60">
    <property type="entry name" value="FAD/NAD(P)-binding domain"/>
    <property type="match status" value="1"/>
</dbReference>
<dbReference type="NCBIfam" id="TIGR01790">
    <property type="entry name" value="carotene-cycl"/>
    <property type="match status" value="1"/>
</dbReference>
<dbReference type="RefSeq" id="WP_021317193.1">
    <property type="nucleotide sequence ID" value="NZ_AUWY01000050.1"/>
</dbReference>
<dbReference type="Pfam" id="PF05834">
    <property type="entry name" value="Lycopene_cycl"/>
    <property type="match status" value="1"/>
</dbReference>
<dbReference type="PATRIC" id="fig|1346791.3.peg.1225"/>
<dbReference type="STRING" id="1346791.M529_06450"/>
<proteinExistence type="inferred from homology"/>
<dbReference type="Proteomes" id="UP000015523">
    <property type="component" value="Unassembled WGS sequence"/>
</dbReference>
<dbReference type="GO" id="GO:0016705">
    <property type="term" value="F:oxidoreductase activity, acting on paired donors, with incorporation or reduction of molecular oxygen"/>
    <property type="evidence" value="ECO:0007669"/>
    <property type="project" value="InterPro"/>
</dbReference>
<dbReference type="GO" id="GO:0016117">
    <property type="term" value="P:carotenoid biosynthetic process"/>
    <property type="evidence" value="ECO:0007669"/>
    <property type="project" value="InterPro"/>
</dbReference>
<evidence type="ECO:0000313" key="2">
    <source>
        <dbReference type="EMBL" id="EQB33025.1"/>
    </source>
</evidence>
<evidence type="ECO:0000313" key="3">
    <source>
        <dbReference type="Proteomes" id="UP000015523"/>
    </source>
</evidence>
<sequence length="383" mass="41651">MPAPSSCDIAIIGGGLAGSLVALALAARRPEARLLLVEQDDSIGGNHLWSFFDSDVAPQDRWLVEPLVTHRWPQGHAVCFPGLTRQLPGAYNSIASTTLDRHVRTLLGDRVLTGTQVAALDPAGVTLANGDRLDVGAVLDARGAADLSALRCGWQKFVGHALRLSAPHGIDRPMIMDATVEQADGYRFVYLLPFDDRTIFVEDTYYSASPALDVPVLEDRIAAYAAARGWRVEAVMHRETGVLPVVHGGAFDRFWPQDDPVARAGVRAGLFQPMTGYSLPDAVAFAAWVAGQPLDTLAAATRAYAAAHWRRGGYYRMLGKLLFGAALPPDRWRVFARFYRLPAPLIDRFYAGRSTPADKLRILCGRPPVSIRSAMHALLRPPA</sequence>
<dbReference type="GO" id="GO:0045436">
    <property type="term" value="F:lycopene beta cyclase activity"/>
    <property type="evidence" value="ECO:0007669"/>
    <property type="project" value="InterPro"/>
</dbReference>
<comment type="caution">
    <text evidence="2">The sequence shown here is derived from an EMBL/GenBank/DDBJ whole genome shotgun (WGS) entry which is preliminary data.</text>
</comment>
<protein>
    <recommendedName>
        <fullName evidence="4">Lycopene cyclase</fullName>
    </recommendedName>
</protein>
<dbReference type="InterPro" id="IPR036188">
    <property type="entry name" value="FAD/NAD-bd_sf"/>
</dbReference>
<reference evidence="2 3" key="1">
    <citation type="journal article" date="2013" name="Genome Announc.">
        <title>Draft Genome Sequence of Sphingobium ummariense Strain RL-3, a Hexachlorocyclohexane-Degrading Bacterium.</title>
        <authorList>
            <person name="Kohli P."/>
            <person name="Dua A."/>
            <person name="Sangwan N."/>
            <person name="Oldach P."/>
            <person name="Khurana J.P."/>
            <person name="Lal R."/>
        </authorList>
    </citation>
    <scope>NUCLEOTIDE SEQUENCE [LARGE SCALE GENOMIC DNA]</scope>
    <source>
        <strain evidence="2 3">RL-3</strain>
    </source>
</reference>
<accession>T0IW16</accession>